<reference evidence="4 5" key="1">
    <citation type="submission" date="2017-01" db="EMBL/GenBank/DDBJ databases">
        <authorList>
            <person name="Varghese N."/>
            <person name="Submissions S."/>
        </authorList>
    </citation>
    <scope>NUCLEOTIDE SEQUENCE [LARGE SCALE GENOMIC DNA]</scope>
    <source>
        <strain evidence="4 5">ATCC 35905</strain>
    </source>
</reference>
<keyword evidence="2" id="KW-1133">Transmembrane helix</keyword>
<feature type="region of interest" description="Disordered" evidence="1">
    <location>
        <begin position="80"/>
        <end position="145"/>
    </location>
</feature>
<comment type="caution">
    <text evidence="4">The sequence shown here is derived from an EMBL/GenBank/DDBJ whole genome shotgun (WGS) entry which is preliminary data.</text>
</comment>
<evidence type="ECO:0000313" key="5">
    <source>
        <dbReference type="Proteomes" id="UP000186308"/>
    </source>
</evidence>
<evidence type="ECO:0000313" key="4">
    <source>
        <dbReference type="EMBL" id="SIQ15087.1"/>
    </source>
</evidence>
<keyword evidence="2" id="KW-0812">Transmembrane</keyword>
<feature type="signal peptide" evidence="3">
    <location>
        <begin position="1"/>
        <end position="23"/>
    </location>
</feature>
<keyword evidence="3" id="KW-0732">Signal</keyword>
<dbReference type="Proteomes" id="UP000186308">
    <property type="component" value="Unassembled WGS sequence"/>
</dbReference>
<organism evidence="4 5">
    <name type="scientific">Acidiphilium rubrum</name>
    <dbReference type="NCBI Taxonomy" id="526"/>
    <lineage>
        <taxon>Bacteria</taxon>
        <taxon>Pseudomonadati</taxon>
        <taxon>Pseudomonadota</taxon>
        <taxon>Alphaproteobacteria</taxon>
        <taxon>Acetobacterales</taxon>
        <taxon>Acidocellaceae</taxon>
        <taxon>Acidiphilium</taxon>
    </lineage>
</organism>
<dbReference type="PROSITE" id="PS51257">
    <property type="entry name" value="PROKAR_LIPOPROTEIN"/>
    <property type="match status" value="1"/>
</dbReference>
<dbReference type="AlphaFoldDB" id="A0A8G2CHW4"/>
<gene>
    <name evidence="4" type="ORF">SAMN05421828_10222</name>
</gene>
<sequence>MSRSKLHLIKPSLLLLGLAAALAGCGTDAPHRMGTGTASGAATGAAFGLIGGPIGVVIGGAIGGGIGALTASTTTPQQINLDNVGKTGTGPAAAPSQPNTAYAQPGLRNQINSYQSQPQSLTTAAPPAGYGQSVQAQPLPPPNTQ</sequence>
<keyword evidence="2" id="KW-0472">Membrane</keyword>
<evidence type="ECO:0000256" key="2">
    <source>
        <dbReference type="SAM" id="Phobius"/>
    </source>
</evidence>
<dbReference type="RefSeq" id="WP_076454318.1">
    <property type="nucleotide sequence ID" value="NZ_FTNE01000002.1"/>
</dbReference>
<proteinExistence type="predicted"/>
<evidence type="ECO:0000256" key="1">
    <source>
        <dbReference type="SAM" id="MobiDB-lite"/>
    </source>
</evidence>
<feature type="chain" id="PRO_5034237652" description="Glycine zipper" evidence="3">
    <location>
        <begin position="24"/>
        <end position="145"/>
    </location>
</feature>
<evidence type="ECO:0000256" key="3">
    <source>
        <dbReference type="SAM" id="SignalP"/>
    </source>
</evidence>
<evidence type="ECO:0008006" key="6">
    <source>
        <dbReference type="Google" id="ProtNLM"/>
    </source>
</evidence>
<protein>
    <recommendedName>
        <fullName evidence="6">Glycine zipper</fullName>
    </recommendedName>
</protein>
<feature type="transmembrane region" description="Helical" evidence="2">
    <location>
        <begin position="50"/>
        <end position="71"/>
    </location>
</feature>
<name>A0A8G2CHW4_ACIRU</name>
<keyword evidence="5" id="KW-1185">Reference proteome</keyword>
<feature type="compositionally biased region" description="Polar residues" evidence="1">
    <location>
        <begin position="96"/>
        <end position="123"/>
    </location>
</feature>
<dbReference type="EMBL" id="FTNE01000002">
    <property type="protein sequence ID" value="SIQ15087.1"/>
    <property type="molecule type" value="Genomic_DNA"/>
</dbReference>
<accession>A0A8G2CHW4</accession>